<keyword evidence="3" id="KW-1185">Reference proteome</keyword>
<accession>C4JSG2</accession>
<dbReference type="HOGENOM" id="CLU_3108189_0_0_1"/>
<gene>
    <name evidence="2" type="ORF">UREG_05401</name>
</gene>
<dbReference type="InParanoid" id="C4JSG2"/>
<name>C4JSG2_UNCRE</name>
<evidence type="ECO:0000313" key="3">
    <source>
        <dbReference type="Proteomes" id="UP000002058"/>
    </source>
</evidence>
<feature type="compositionally biased region" description="Acidic residues" evidence="1">
    <location>
        <begin position="39"/>
        <end position="51"/>
    </location>
</feature>
<dbReference type="VEuPathDB" id="FungiDB:UREG_05401"/>
<dbReference type="KEGG" id="ure:UREG_05401"/>
<organism evidence="2 3">
    <name type="scientific">Uncinocarpus reesii (strain UAMH 1704)</name>
    <dbReference type="NCBI Taxonomy" id="336963"/>
    <lineage>
        <taxon>Eukaryota</taxon>
        <taxon>Fungi</taxon>
        <taxon>Dikarya</taxon>
        <taxon>Ascomycota</taxon>
        <taxon>Pezizomycotina</taxon>
        <taxon>Eurotiomycetes</taxon>
        <taxon>Eurotiomycetidae</taxon>
        <taxon>Onygenales</taxon>
        <taxon>Onygenaceae</taxon>
        <taxon>Uncinocarpus</taxon>
    </lineage>
</organism>
<evidence type="ECO:0000313" key="2">
    <source>
        <dbReference type="EMBL" id="EEP80559.1"/>
    </source>
</evidence>
<protein>
    <submittedName>
        <fullName evidence="2">Uncharacterized protein</fullName>
    </submittedName>
</protein>
<dbReference type="EMBL" id="CH476617">
    <property type="protein sequence ID" value="EEP80559.1"/>
    <property type="molecule type" value="Genomic_DNA"/>
</dbReference>
<evidence type="ECO:0000256" key="1">
    <source>
        <dbReference type="SAM" id="MobiDB-lite"/>
    </source>
</evidence>
<dbReference type="RefSeq" id="XP_002584712.1">
    <property type="nucleotide sequence ID" value="XM_002584666.1"/>
</dbReference>
<dbReference type="GeneID" id="8438050"/>
<dbReference type="AlphaFoldDB" id="C4JSG2"/>
<proteinExistence type="predicted"/>
<sequence length="51" mass="5565">MSTTSSAKVERQGFVARSQPQTRGRKRKLSNAAQPLDIGEQDDELMDESGG</sequence>
<feature type="region of interest" description="Disordered" evidence="1">
    <location>
        <begin position="1"/>
        <end position="51"/>
    </location>
</feature>
<dbReference type="Proteomes" id="UP000002058">
    <property type="component" value="Unassembled WGS sequence"/>
</dbReference>
<reference evidence="3" key="1">
    <citation type="journal article" date="2009" name="Genome Res.">
        <title>Comparative genomic analyses of the human fungal pathogens Coccidioides and their relatives.</title>
        <authorList>
            <person name="Sharpton T.J."/>
            <person name="Stajich J.E."/>
            <person name="Rounsley S.D."/>
            <person name="Gardner M.J."/>
            <person name="Wortman J.R."/>
            <person name="Jordar V.S."/>
            <person name="Maiti R."/>
            <person name="Kodira C.D."/>
            <person name="Neafsey D.E."/>
            <person name="Zeng Q."/>
            <person name="Hung C.-Y."/>
            <person name="McMahan C."/>
            <person name="Muszewska A."/>
            <person name="Grynberg M."/>
            <person name="Mandel M.A."/>
            <person name="Kellner E.M."/>
            <person name="Barker B.M."/>
            <person name="Galgiani J.N."/>
            <person name="Orbach M.J."/>
            <person name="Kirkland T.N."/>
            <person name="Cole G.T."/>
            <person name="Henn M.R."/>
            <person name="Birren B.W."/>
            <person name="Taylor J.W."/>
        </authorList>
    </citation>
    <scope>NUCLEOTIDE SEQUENCE [LARGE SCALE GENOMIC DNA]</scope>
    <source>
        <strain evidence="3">UAMH 1704</strain>
    </source>
</reference>